<sequence>MILTSTRRWLVASLVIASWAISGPVRAQEAPITAVVELFTSQGCSSCPPADALLSELADRPGILALAFHVDYWDYLGWEDTFASPTNSKRQRLYAESHGERSVYTPQMIVNGTSGLVGSDRTAVEAELEAANRFPLDVETTVENGMLKVHVAGDGTRGNDMASVYVLQVSEQAQVAIKRGENAGTTRDFRNIVRDIMPIGVWDGGSQSYKLPLSDVEGPDVERLVVLVQTMNDGKPAALLGAATCSLLGL</sequence>
<dbReference type="PANTHER" id="PTHR36057:SF1">
    <property type="entry name" value="LIPOPROTEIN LIPID ATTACHMENT SITE-LIKE PROTEIN, PUTATIVE (DUF1223)-RELATED"/>
    <property type="match status" value="1"/>
</dbReference>
<evidence type="ECO:0000313" key="3">
    <source>
        <dbReference type="Proteomes" id="UP000185783"/>
    </source>
</evidence>
<feature type="chain" id="PRO_5010528020" description="Secreted protein" evidence="1">
    <location>
        <begin position="28"/>
        <end position="250"/>
    </location>
</feature>
<dbReference type="InterPro" id="IPR010634">
    <property type="entry name" value="DUF1223"/>
</dbReference>
<organism evidence="2 3">
    <name type="scientific">Pseudovibrio exalbescens</name>
    <dbReference type="NCBI Taxonomy" id="197461"/>
    <lineage>
        <taxon>Bacteria</taxon>
        <taxon>Pseudomonadati</taxon>
        <taxon>Pseudomonadota</taxon>
        <taxon>Alphaproteobacteria</taxon>
        <taxon>Hyphomicrobiales</taxon>
        <taxon>Stappiaceae</taxon>
        <taxon>Pseudovibrio</taxon>
    </lineage>
</organism>
<keyword evidence="3" id="KW-1185">Reference proteome</keyword>
<dbReference type="Proteomes" id="UP000185783">
    <property type="component" value="Unassembled WGS sequence"/>
</dbReference>
<dbReference type="Pfam" id="PF06764">
    <property type="entry name" value="DUF1223"/>
    <property type="match status" value="1"/>
</dbReference>
<reference evidence="2 3" key="1">
    <citation type="submission" date="2016-03" db="EMBL/GenBank/DDBJ databases">
        <title>Genome sequence of Nesiotobacter sp. nov., a moderately halophilic alphaproteobacterium isolated from the Yellow Sea, China.</title>
        <authorList>
            <person name="Zhang G."/>
            <person name="Zhang R."/>
        </authorList>
    </citation>
    <scope>NUCLEOTIDE SEQUENCE [LARGE SCALE GENOMIC DNA]</scope>
    <source>
        <strain evidence="2 3">WB1-6</strain>
    </source>
</reference>
<feature type="signal peptide" evidence="1">
    <location>
        <begin position="1"/>
        <end position="27"/>
    </location>
</feature>
<gene>
    <name evidence="2" type="ORF">A3843_06455</name>
</gene>
<proteinExistence type="predicted"/>
<dbReference type="PANTHER" id="PTHR36057">
    <property type="match status" value="1"/>
</dbReference>
<dbReference type="InterPro" id="IPR036249">
    <property type="entry name" value="Thioredoxin-like_sf"/>
</dbReference>
<keyword evidence="1" id="KW-0732">Signal</keyword>
<evidence type="ECO:0000313" key="2">
    <source>
        <dbReference type="EMBL" id="OKL44917.1"/>
    </source>
</evidence>
<dbReference type="STRING" id="197461.A3843_06455"/>
<protein>
    <recommendedName>
        <fullName evidence="4">Secreted protein</fullName>
    </recommendedName>
</protein>
<dbReference type="SUPFAM" id="SSF52833">
    <property type="entry name" value="Thioredoxin-like"/>
    <property type="match status" value="1"/>
</dbReference>
<evidence type="ECO:0000256" key="1">
    <source>
        <dbReference type="SAM" id="SignalP"/>
    </source>
</evidence>
<accession>A0A1U7JJM5</accession>
<comment type="caution">
    <text evidence="2">The sequence shown here is derived from an EMBL/GenBank/DDBJ whole genome shotgun (WGS) entry which is preliminary data.</text>
</comment>
<dbReference type="EMBL" id="LVVZ01000010">
    <property type="protein sequence ID" value="OKL44917.1"/>
    <property type="molecule type" value="Genomic_DNA"/>
</dbReference>
<dbReference type="RefSeq" id="WP_051269157.1">
    <property type="nucleotide sequence ID" value="NZ_LVVZ01000010.1"/>
</dbReference>
<dbReference type="AlphaFoldDB" id="A0A1U7JJM5"/>
<name>A0A1U7JJM5_9HYPH</name>
<evidence type="ECO:0008006" key="4">
    <source>
        <dbReference type="Google" id="ProtNLM"/>
    </source>
</evidence>